<name>A0A816M156_9BILA</name>
<proteinExistence type="predicted"/>
<dbReference type="EMBL" id="CAJNRE010002534">
    <property type="protein sequence ID" value="CAF1984099.1"/>
    <property type="molecule type" value="Genomic_DNA"/>
</dbReference>
<comment type="caution">
    <text evidence="1">The sequence shown here is derived from an EMBL/GenBank/DDBJ whole genome shotgun (WGS) entry which is preliminary data.</text>
</comment>
<dbReference type="AlphaFoldDB" id="A0A816M156"/>
<evidence type="ECO:0000313" key="2">
    <source>
        <dbReference type="Proteomes" id="UP000663824"/>
    </source>
</evidence>
<dbReference type="Proteomes" id="UP000663824">
    <property type="component" value="Unassembled WGS sequence"/>
</dbReference>
<sequence>MVKSKKTKTVIRSLRDTKTTNKDISRHSFNKTRVQLLKMLKDLGIKVPSSLSLDILRELVDQNHDNIRASNTNADDHEFTNCQLPGSYPSFDIESNNGDSMEQPSVNAAERIKGFSSYVYII</sequence>
<evidence type="ECO:0000313" key="1">
    <source>
        <dbReference type="EMBL" id="CAF1984099.1"/>
    </source>
</evidence>
<accession>A0A816M156</accession>
<protein>
    <submittedName>
        <fullName evidence="1">Uncharacterized protein</fullName>
    </submittedName>
</protein>
<gene>
    <name evidence="1" type="ORF">MBJ925_LOCUS7444</name>
</gene>
<reference evidence="1" key="1">
    <citation type="submission" date="2021-02" db="EMBL/GenBank/DDBJ databases">
        <authorList>
            <person name="Nowell W R."/>
        </authorList>
    </citation>
    <scope>NUCLEOTIDE SEQUENCE</scope>
</reference>
<organism evidence="1 2">
    <name type="scientific">Rotaria magnacalcarata</name>
    <dbReference type="NCBI Taxonomy" id="392030"/>
    <lineage>
        <taxon>Eukaryota</taxon>
        <taxon>Metazoa</taxon>
        <taxon>Spiralia</taxon>
        <taxon>Gnathifera</taxon>
        <taxon>Rotifera</taxon>
        <taxon>Eurotatoria</taxon>
        <taxon>Bdelloidea</taxon>
        <taxon>Philodinida</taxon>
        <taxon>Philodinidae</taxon>
        <taxon>Rotaria</taxon>
    </lineage>
</organism>